<name>A0A4R6FXQ9_9SPHN</name>
<dbReference type="InterPro" id="IPR016208">
    <property type="entry name" value="Ald_Oxase/xanthine_DH-like"/>
</dbReference>
<dbReference type="EMBL" id="SNWD01000001">
    <property type="protein sequence ID" value="TDN86577.1"/>
    <property type="molecule type" value="Genomic_DNA"/>
</dbReference>
<feature type="domain" description="Aldehyde oxidase/xanthine dehydrogenase a/b hammerhead" evidence="1">
    <location>
        <begin position="32"/>
        <end position="138"/>
    </location>
</feature>
<dbReference type="InterPro" id="IPR046867">
    <property type="entry name" value="AldOxase/xan_DH_MoCoBD2"/>
</dbReference>
<dbReference type="OrthoDB" id="8428274at2"/>
<dbReference type="InterPro" id="IPR036856">
    <property type="entry name" value="Ald_Oxase/Xan_DH_a/b_sf"/>
</dbReference>
<reference evidence="2 3" key="1">
    <citation type="submission" date="2019-03" db="EMBL/GenBank/DDBJ databases">
        <title>Genomic Encyclopedia of Type Strains, Phase IV (KMG-IV): sequencing the most valuable type-strain genomes for metagenomic binning, comparative biology and taxonomic classification.</title>
        <authorList>
            <person name="Goeker M."/>
        </authorList>
    </citation>
    <scope>NUCLEOTIDE SEQUENCE [LARGE SCALE GENOMIC DNA]</scope>
    <source>
        <strain evidence="2 3">DSM 25059</strain>
    </source>
</reference>
<protein>
    <submittedName>
        <fullName evidence="2">Xanthine dehydrogenase YagR molybdenum-binding subunit</fullName>
    </submittedName>
</protein>
<evidence type="ECO:0000313" key="3">
    <source>
        <dbReference type="Proteomes" id="UP000295493"/>
    </source>
</evidence>
<dbReference type="PANTHER" id="PTHR11908">
    <property type="entry name" value="XANTHINE DEHYDROGENASE"/>
    <property type="match status" value="1"/>
</dbReference>
<dbReference type="GO" id="GO:0005506">
    <property type="term" value="F:iron ion binding"/>
    <property type="evidence" value="ECO:0007669"/>
    <property type="project" value="InterPro"/>
</dbReference>
<dbReference type="InterPro" id="IPR049648">
    <property type="entry name" value="PaoC-like"/>
</dbReference>
<dbReference type="Gene3D" id="3.90.1170.50">
    <property type="entry name" value="Aldehyde oxidase/xanthine dehydrogenase, a/b hammerhead"/>
    <property type="match status" value="1"/>
</dbReference>
<organism evidence="2 3">
    <name type="scientific">Stakelama pacifica</name>
    <dbReference type="NCBI Taxonomy" id="517720"/>
    <lineage>
        <taxon>Bacteria</taxon>
        <taxon>Pseudomonadati</taxon>
        <taxon>Pseudomonadota</taxon>
        <taxon>Alphaproteobacteria</taxon>
        <taxon>Sphingomonadales</taxon>
        <taxon>Sphingomonadaceae</taxon>
        <taxon>Stakelama</taxon>
    </lineage>
</organism>
<gene>
    <name evidence="2" type="ORF">EV664_101148</name>
</gene>
<evidence type="ECO:0000259" key="1">
    <source>
        <dbReference type="SMART" id="SM01008"/>
    </source>
</evidence>
<dbReference type="AlphaFoldDB" id="A0A4R6FXQ9"/>
<dbReference type="PANTHER" id="PTHR11908:SF123">
    <property type="entry name" value="ALDEHYDE OXIDOREDUCTASE MOLYBDENUM-BINDING SUBUNIT PAOC"/>
    <property type="match status" value="1"/>
</dbReference>
<dbReference type="GO" id="GO:0016491">
    <property type="term" value="F:oxidoreductase activity"/>
    <property type="evidence" value="ECO:0007669"/>
    <property type="project" value="InterPro"/>
</dbReference>
<dbReference type="Proteomes" id="UP000295493">
    <property type="component" value="Unassembled WGS sequence"/>
</dbReference>
<dbReference type="RefSeq" id="WP_133493784.1">
    <property type="nucleotide sequence ID" value="NZ_BMLU01000001.1"/>
</dbReference>
<dbReference type="Gene3D" id="3.30.365.10">
    <property type="entry name" value="Aldehyde oxidase/xanthine dehydrogenase, molybdopterin binding domain"/>
    <property type="match status" value="4"/>
</dbReference>
<dbReference type="Pfam" id="PF20256">
    <property type="entry name" value="MoCoBD_2"/>
    <property type="match status" value="1"/>
</dbReference>
<dbReference type="InterPro" id="IPR008274">
    <property type="entry name" value="AldOxase/xan_DH_MoCoBD1"/>
</dbReference>
<dbReference type="NCBIfam" id="NF041671">
    <property type="entry name" value="peri_hyde_PaoC"/>
    <property type="match status" value="1"/>
</dbReference>
<sequence>MEFNAPAGENLFDKARIVGKSTPRIDGPLKTTGTAPYAYERHDVAPDAAYGWIVGSAIAKGRITSMDVEDARNAPGVIAVIAAPETKPVGTSPYNHAPLFGGREVAHYHQAIACVVAETFEQARAAAHLIRTRYDREAAEYDLAELAPQAPLADGGKALHKRGDFDAAFDAAPVKIDATYHTPDESHAMMEPHATIASWKGEELTLWTSNQMINWGKEALGQILGIAPEKIRLDSPYIGGGFGGKLFIRADAVLAALASKAAQRPVKIALQRPLIFNNTTHRPATIQRVRLGATRDGRITAVGHENWSGNITGTDGEDGTAQTPKLYAGANRMTANYTATLPLPEGNAMRAPGEAAGHLAFEVAMDELAEALAMCPVELRIKNDPGAEVPGDPSKRFSERHLTRCLKEGAERFGWSKRKAKPGQVREGRWLIGMGVAGGYRGAPIQKSAAGVRLSGDGMLIVETDMTDIGTGSYTIIAQTAAETMGLPLDRVRVELGDSRYPVSSGSGGQWGAASSTAGVYAACLVLRRAIGEKLGFDGDSADFTDGAIRANGKSFALNDAGEMSADGEMTYGDFQSDYDLGTYAGHFCEVAVDAYTGETHIRRMLSVCDAGRILNPLSARSQVIGAMVMSAGAALTEELAVDRRFGYFVNHDLAGYEVPVHADIPHQDVVFLDTLDSVISPLKAKGVGELGICGPGSAVANAVYNATGVRVREYPITLDKYLDRLPAIG</sequence>
<dbReference type="SUPFAM" id="SSF56003">
    <property type="entry name" value="Molybdenum cofactor-binding domain"/>
    <property type="match status" value="1"/>
</dbReference>
<dbReference type="SMART" id="SM01008">
    <property type="entry name" value="Ald_Xan_dh_C"/>
    <property type="match status" value="1"/>
</dbReference>
<proteinExistence type="predicted"/>
<dbReference type="InterPro" id="IPR037165">
    <property type="entry name" value="AldOxase/xan_DH_Mopterin-bd_sf"/>
</dbReference>
<accession>A0A4R6FXQ9</accession>
<evidence type="ECO:0000313" key="2">
    <source>
        <dbReference type="EMBL" id="TDN86577.1"/>
    </source>
</evidence>
<dbReference type="SUPFAM" id="SSF54665">
    <property type="entry name" value="CO dehydrogenase molybdoprotein N-domain-like"/>
    <property type="match status" value="1"/>
</dbReference>
<keyword evidence="3" id="KW-1185">Reference proteome</keyword>
<dbReference type="Pfam" id="PF01315">
    <property type="entry name" value="Ald_Xan_dh_C"/>
    <property type="match status" value="1"/>
</dbReference>
<comment type="caution">
    <text evidence="2">The sequence shown here is derived from an EMBL/GenBank/DDBJ whole genome shotgun (WGS) entry which is preliminary data.</text>
</comment>
<dbReference type="InterPro" id="IPR000674">
    <property type="entry name" value="Ald_Oxase/Xan_DH_a/b"/>
</dbReference>
<dbReference type="Pfam" id="PF02738">
    <property type="entry name" value="MoCoBD_1"/>
    <property type="match status" value="1"/>
</dbReference>